<sequence>MRTDRRTTTLWWFIAAQLVLAVGTTLAGWPQPILNVVLLVVIVAMHALRRYTLASFAVFAGITFVVSNVYENLSIVTGFPFGDYYYSDALGLKLFLVPLVIAPAYFATGYFSWQIAHVLLAVRDARPRGRDVVLVPLIASFVMVMWDLVMDPNAATAGGSWIWEDGGGYFGVPVSNFAGWFLCVYTIFQLFAFYLARRGPAAIRPEAETVGDAFWYQAIVPYVSVALVLTARFLTREDGIVTDPAGQNWQLADLGETTMLVSVFTMYFVALLSTLLVGRSRRDRTPV</sequence>
<evidence type="ECO:0000313" key="2">
    <source>
        <dbReference type="EMBL" id="MDR7320651.1"/>
    </source>
</evidence>
<reference evidence="2 3" key="1">
    <citation type="submission" date="2023-07" db="EMBL/GenBank/DDBJ databases">
        <title>Sequencing the genomes of 1000 actinobacteria strains.</title>
        <authorList>
            <person name="Klenk H.-P."/>
        </authorList>
    </citation>
    <scope>NUCLEOTIDE SEQUENCE [LARGE SCALE GENOMIC DNA]</scope>
    <source>
        <strain evidence="2 3">DSM 44711</strain>
    </source>
</reference>
<name>A0AAE4CPH5_9ACTN</name>
<keyword evidence="1" id="KW-0472">Membrane</keyword>
<dbReference type="Proteomes" id="UP001183629">
    <property type="component" value="Unassembled WGS sequence"/>
</dbReference>
<protein>
    <submittedName>
        <fullName evidence="2">Membrane protein</fullName>
    </submittedName>
</protein>
<feature type="transmembrane region" description="Helical" evidence="1">
    <location>
        <begin position="214"/>
        <end position="234"/>
    </location>
</feature>
<organism evidence="2 3">
    <name type="scientific">Catenuloplanes niger</name>
    <dbReference type="NCBI Taxonomy" id="587534"/>
    <lineage>
        <taxon>Bacteria</taxon>
        <taxon>Bacillati</taxon>
        <taxon>Actinomycetota</taxon>
        <taxon>Actinomycetes</taxon>
        <taxon>Micromonosporales</taxon>
        <taxon>Micromonosporaceae</taxon>
        <taxon>Catenuloplanes</taxon>
    </lineage>
</organism>
<comment type="caution">
    <text evidence="2">The sequence shown here is derived from an EMBL/GenBank/DDBJ whole genome shotgun (WGS) entry which is preliminary data.</text>
</comment>
<evidence type="ECO:0000256" key="1">
    <source>
        <dbReference type="SAM" id="Phobius"/>
    </source>
</evidence>
<feature type="transmembrane region" description="Helical" evidence="1">
    <location>
        <begin position="53"/>
        <end position="70"/>
    </location>
</feature>
<keyword evidence="3" id="KW-1185">Reference proteome</keyword>
<proteinExistence type="predicted"/>
<dbReference type="PANTHER" id="PTHR39419">
    <property type="entry name" value="SLL0814 PROTEIN"/>
    <property type="match status" value="1"/>
</dbReference>
<feature type="transmembrane region" description="Helical" evidence="1">
    <location>
        <begin position="31"/>
        <end position="48"/>
    </location>
</feature>
<feature type="transmembrane region" description="Helical" evidence="1">
    <location>
        <begin position="90"/>
        <end position="111"/>
    </location>
</feature>
<dbReference type="EMBL" id="JAVDYC010000001">
    <property type="protein sequence ID" value="MDR7320651.1"/>
    <property type="molecule type" value="Genomic_DNA"/>
</dbReference>
<gene>
    <name evidence="2" type="ORF">J2S44_000901</name>
</gene>
<dbReference type="AlphaFoldDB" id="A0AAE4CPH5"/>
<evidence type="ECO:0000313" key="3">
    <source>
        <dbReference type="Proteomes" id="UP001183629"/>
    </source>
</evidence>
<dbReference type="PANTHER" id="PTHR39419:SF1">
    <property type="entry name" value="SLL0814 PROTEIN"/>
    <property type="match status" value="1"/>
</dbReference>
<feature type="transmembrane region" description="Helical" evidence="1">
    <location>
        <begin position="132"/>
        <end position="149"/>
    </location>
</feature>
<feature type="transmembrane region" description="Helical" evidence="1">
    <location>
        <begin position="169"/>
        <end position="193"/>
    </location>
</feature>
<feature type="transmembrane region" description="Helical" evidence="1">
    <location>
        <begin position="259"/>
        <end position="278"/>
    </location>
</feature>
<accession>A0AAE4CPH5</accession>
<dbReference type="InterPro" id="IPR007354">
    <property type="entry name" value="CruF-like"/>
</dbReference>
<keyword evidence="1" id="KW-0812">Transmembrane</keyword>
<dbReference type="RefSeq" id="WP_310409243.1">
    <property type="nucleotide sequence ID" value="NZ_JAVDYC010000001.1"/>
</dbReference>
<keyword evidence="1" id="KW-1133">Transmembrane helix</keyword>
<dbReference type="Pfam" id="PF04240">
    <property type="entry name" value="Caroten_synth"/>
    <property type="match status" value="1"/>
</dbReference>